<dbReference type="InterPro" id="IPR017853">
    <property type="entry name" value="GH"/>
</dbReference>
<evidence type="ECO:0000256" key="2">
    <source>
        <dbReference type="SAM" id="SignalP"/>
    </source>
</evidence>
<evidence type="ECO:0000259" key="3">
    <source>
        <dbReference type="Pfam" id="PF02638"/>
    </source>
</evidence>
<dbReference type="InterPro" id="IPR052177">
    <property type="entry name" value="Divisome_Glycosyl_Hydrolase"/>
</dbReference>
<organism evidence="4 5">
    <name type="scientific">Ruminococcus flavefaciens</name>
    <dbReference type="NCBI Taxonomy" id="1265"/>
    <lineage>
        <taxon>Bacteria</taxon>
        <taxon>Bacillati</taxon>
        <taxon>Bacillota</taxon>
        <taxon>Clostridia</taxon>
        <taxon>Eubacteriales</taxon>
        <taxon>Oscillospiraceae</taxon>
        <taxon>Ruminococcus</taxon>
    </lineage>
</organism>
<evidence type="ECO:0000256" key="1">
    <source>
        <dbReference type="ARBA" id="ARBA00022729"/>
    </source>
</evidence>
<dbReference type="InterPro" id="IPR003790">
    <property type="entry name" value="GHL10"/>
</dbReference>
<keyword evidence="1 2" id="KW-0732">Signal</keyword>
<name>A0A1K1PRX0_RUMFL</name>
<dbReference type="AlphaFoldDB" id="A0A1K1PRX0"/>
<dbReference type="Proteomes" id="UP000183461">
    <property type="component" value="Unassembled WGS sequence"/>
</dbReference>
<proteinExistence type="predicted"/>
<dbReference type="PANTHER" id="PTHR43405:SF1">
    <property type="entry name" value="GLYCOSYL HYDROLASE DIGH"/>
    <property type="match status" value="1"/>
</dbReference>
<gene>
    <name evidence="4" type="ORF">SAMN02910280_0078</name>
</gene>
<feature type="domain" description="Glycosyl hydrolase-like 10" evidence="3">
    <location>
        <begin position="74"/>
        <end position="338"/>
    </location>
</feature>
<evidence type="ECO:0000313" key="4">
    <source>
        <dbReference type="EMBL" id="SFW50203.1"/>
    </source>
</evidence>
<feature type="chain" id="PRO_5039142942" evidence="2">
    <location>
        <begin position="22"/>
        <end position="377"/>
    </location>
</feature>
<dbReference type="EMBL" id="FPIP01000010">
    <property type="protein sequence ID" value="SFW50203.1"/>
    <property type="molecule type" value="Genomic_DNA"/>
</dbReference>
<sequence length="377" mass="42408">MKKIIAAACAAAFLLSSGCTAMPINSGSDIMRESVPPAAEEHSYTPLNYTNQVGMWLPYVKFPEIMQGKSEEEFRKAVAELLQDAAAENVNTLYFHAHPMGDAYYSSEIFPKGSYLDGDYDSLQIVLDEAHRLGISVHGWINPLRLQTEEEMNRLPDDFIIKKWINAGEPYVKAVNGRWYLVPSYPETVELLEAAIGEILDNYDVDGVHIDDYFYPATDEDFDREEFEKSGESDLAAWRTDVVSRYVKAIRDAVKSHDERLLFGISPQGNIDGNYSSQYADVRRWSSDKEFCDYIVPQIYFGFDNECCPFLPTLAQWEELVGGGVSLIAGLAPYKLGREDKWAGAAGELEWINDPDIIDKQIAAVKSSEADGYALYY</sequence>
<feature type="signal peptide" evidence="2">
    <location>
        <begin position="1"/>
        <end position="21"/>
    </location>
</feature>
<dbReference type="Pfam" id="PF02638">
    <property type="entry name" value="GHL10"/>
    <property type="match status" value="1"/>
</dbReference>
<protein>
    <submittedName>
        <fullName evidence="4">Uncharacterized lipoprotein YddW, UPF0748 family</fullName>
    </submittedName>
</protein>
<keyword evidence="4" id="KW-0449">Lipoprotein</keyword>
<dbReference type="PROSITE" id="PS51257">
    <property type="entry name" value="PROKAR_LIPOPROTEIN"/>
    <property type="match status" value="1"/>
</dbReference>
<dbReference type="RefSeq" id="WP_072301144.1">
    <property type="nucleotide sequence ID" value="NZ_FPIP01000010.1"/>
</dbReference>
<accession>A0A1K1PRX0</accession>
<reference evidence="5" key="1">
    <citation type="submission" date="2016-11" db="EMBL/GenBank/DDBJ databases">
        <authorList>
            <person name="Varghese N."/>
            <person name="Submissions S."/>
        </authorList>
    </citation>
    <scope>NUCLEOTIDE SEQUENCE [LARGE SCALE GENOMIC DNA]</scope>
    <source>
        <strain evidence="5">YL228</strain>
    </source>
</reference>
<dbReference type="SUPFAM" id="SSF51445">
    <property type="entry name" value="(Trans)glycosidases"/>
    <property type="match status" value="1"/>
</dbReference>
<dbReference type="Gene3D" id="3.20.20.80">
    <property type="entry name" value="Glycosidases"/>
    <property type="match status" value="1"/>
</dbReference>
<dbReference type="PANTHER" id="PTHR43405">
    <property type="entry name" value="GLYCOSYL HYDROLASE DIGH"/>
    <property type="match status" value="1"/>
</dbReference>
<evidence type="ECO:0000313" key="5">
    <source>
        <dbReference type="Proteomes" id="UP000183461"/>
    </source>
</evidence>